<feature type="transmembrane region" description="Helical" evidence="6">
    <location>
        <begin position="267"/>
        <end position="285"/>
    </location>
</feature>
<feature type="transmembrane region" description="Helical" evidence="6">
    <location>
        <begin position="145"/>
        <end position="164"/>
    </location>
</feature>
<dbReference type="GO" id="GO:0016020">
    <property type="term" value="C:membrane"/>
    <property type="evidence" value="ECO:0007669"/>
    <property type="project" value="UniProtKB-SubCell"/>
</dbReference>
<feature type="domain" description="EamA" evidence="7">
    <location>
        <begin position="151"/>
        <end position="286"/>
    </location>
</feature>
<dbReference type="PANTHER" id="PTHR32322:SF2">
    <property type="entry name" value="EAMA DOMAIN-CONTAINING PROTEIN"/>
    <property type="match status" value="1"/>
</dbReference>
<keyword evidence="9" id="KW-1185">Reference proteome</keyword>
<keyword evidence="5 6" id="KW-0472">Membrane</keyword>
<dbReference type="AlphaFoldDB" id="A0A5R9G9C6"/>
<evidence type="ECO:0000256" key="3">
    <source>
        <dbReference type="ARBA" id="ARBA00022692"/>
    </source>
</evidence>
<keyword evidence="4 6" id="KW-1133">Transmembrane helix</keyword>
<keyword evidence="3 6" id="KW-0812">Transmembrane</keyword>
<accession>A0A5R9G9C6</accession>
<dbReference type="RefSeq" id="WP_138193997.1">
    <property type="nucleotide sequence ID" value="NZ_VCIW01000005.1"/>
</dbReference>
<feature type="transmembrane region" description="Helical" evidence="6">
    <location>
        <begin position="123"/>
        <end position="139"/>
    </location>
</feature>
<reference evidence="8 9" key="1">
    <citation type="submission" date="2019-05" db="EMBL/GenBank/DDBJ databases">
        <authorList>
            <person name="Narsing Rao M.P."/>
            <person name="Li W.J."/>
        </authorList>
    </citation>
    <scope>NUCLEOTIDE SEQUENCE [LARGE SCALE GENOMIC DNA]</scope>
    <source>
        <strain evidence="8 9">SYSU_K30003</strain>
    </source>
</reference>
<dbReference type="PRINTS" id="PR01988">
    <property type="entry name" value="EXPORTERBACE"/>
</dbReference>
<dbReference type="EMBL" id="VCIW01000005">
    <property type="protein sequence ID" value="TLS52341.1"/>
    <property type="molecule type" value="Genomic_DNA"/>
</dbReference>
<comment type="similarity">
    <text evidence="2">Belongs to the EamA transporter family.</text>
</comment>
<comment type="subcellular location">
    <subcellularLocation>
        <location evidence="1">Endomembrane system</location>
        <topology evidence="1">Multi-pass membrane protein</topology>
    </subcellularLocation>
</comment>
<feature type="domain" description="EamA" evidence="7">
    <location>
        <begin position="7"/>
        <end position="136"/>
    </location>
</feature>
<evidence type="ECO:0000256" key="4">
    <source>
        <dbReference type="ARBA" id="ARBA00022989"/>
    </source>
</evidence>
<evidence type="ECO:0000256" key="2">
    <source>
        <dbReference type="ARBA" id="ARBA00007362"/>
    </source>
</evidence>
<feature type="transmembrane region" description="Helical" evidence="6">
    <location>
        <begin position="176"/>
        <end position="200"/>
    </location>
</feature>
<feature type="transmembrane region" description="Helical" evidence="6">
    <location>
        <begin position="97"/>
        <end position="116"/>
    </location>
</feature>
<evidence type="ECO:0000256" key="1">
    <source>
        <dbReference type="ARBA" id="ARBA00004127"/>
    </source>
</evidence>
<evidence type="ECO:0000313" key="9">
    <source>
        <dbReference type="Proteomes" id="UP000309676"/>
    </source>
</evidence>
<sequence>MRGSLSLALLLLAEIWGGSYFFIKVLVEHFGPWTVVFLRSVLGLAAVASFMIVARKPFGWKRLPWGRVAIMAFINTCIPWALIGFSETRIASGMASALNATTPLWSLVVGIVFFGAAARRSQWLGMVAAVVGLAVLLEMNPATILSVDFLGFAGMMLASLCYGAGSQLSGRLLSTLTVYQTTFGTLLFSSIGSGLAAFLFEPIPFAKLADPLHAFAVLGLGVFGSGFAYIVFYRLVQAGGPEFATLVTYLLPVFSLAWGGLLLNETIRWSMAAGLALILSGVFLASKSSISKPRPTKSANADVHVHPLDSSEA</sequence>
<dbReference type="InterPro" id="IPR022324">
    <property type="entry name" value="Bacilysin_exporter_BacE_put"/>
</dbReference>
<feature type="transmembrane region" description="Helical" evidence="6">
    <location>
        <begin position="243"/>
        <end position="261"/>
    </location>
</feature>
<feature type="transmembrane region" description="Helical" evidence="6">
    <location>
        <begin position="212"/>
        <end position="236"/>
    </location>
</feature>
<evidence type="ECO:0000256" key="5">
    <source>
        <dbReference type="ARBA" id="ARBA00023136"/>
    </source>
</evidence>
<evidence type="ECO:0000313" key="8">
    <source>
        <dbReference type="EMBL" id="TLS52341.1"/>
    </source>
</evidence>
<feature type="transmembrane region" description="Helical" evidence="6">
    <location>
        <begin position="65"/>
        <end position="85"/>
    </location>
</feature>
<dbReference type="InterPro" id="IPR000620">
    <property type="entry name" value="EamA_dom"/>
</dbReference>
<proteinExistence type="inferred from homology"/>
<dbReference type="InterPro" id="IPR037185">
    <property type="entry name" value="EmrE-like"/>
</dbReference>
<dbReference type="Proteomes" id="UP000309676">
    <property type="component" value="Unassembled WGS sequence"/>
</dbReference>
<evidence type="ECO:0000256" key="6">
    <source>
        <dbReference type="SAM" id="Phobius"/>
    </source>
</evidence>
<gene>
    <name evidence="8" type="ORF">FE782_10220</name>
</gene>
<name>A0A5R9G9C6_9BACL</name>
<organism evidence="8 9">
    <name type="scientific">Paenibacillus antri</name>
    <dbReference type="NCBI Taxonomy" id="2582848"/>
    <lineage>
        <taxon>Bacteria</taxon>
        <taxon>Bacillati</taxon>
        <taxon>Bacillota</taxon>
        <taxon>Bacilli</taxon>
        <taxon>Bacillales</taxon>
        <taxon>Paenibacillaceae</taxon>
        <taxon>Paenibacillus</taxon>
    </lineage>
</organism>
<dbReference type="InterPro" id="IPR050638">
    <property type="entry name" value="AA-Vitamin_Transporters"/>
</dbReference>
<protein>
    <submittedName>
        <fullName evidence="8">DMT family transporter</fullName>
    </submittedName>
</protein>
<dbReference type="PANTHER" id="PTHR32322">
    <property type="entry name" value="INNER MEMBRANE TRANSPORTER"/>
    <property type="match status" value="1"/>
</dbReference>
<dbReference type="Pfam" id="PF00892">
    <property type="entry name" value="EamA"/>
    <property type="match status" value="2"/>
</dbReference>
<dbReference type="OrthoDB" id="67135at2"/>
<comment type="caution">
    <text evidence="8">The sequence shown here is derived from an EMBL/GenBank/DDBJ whole genome shotgun (WGS) entry which is preliminary data.</text>
</comment>
<feature type="transmembrane region" description="Helical" evidence="6">
    <location>
        <begin position="33"/>
        <end position="53"/>
    </location>
</feature>
<evidence type="ECO:0000259" key="7">
    <source>
        <dbReference type="Pfam" id="PF00892"/>
    </source>
</evidence>
<dbReference type="SUPFAM" id="SSF103481">
    <property type="entry name" value="Multidrug resistance efflux transporter EmrE"/>
    <property type="match status" value="2"/>
</dbReference>